<reference evidence="1 2" key="1">
    <citation type="submission" date="2017-07" db="EMBL/GenBank/DDBJ databases">
        <title>Recovery of genomes from metagenomes via a dereplication, aggregation, and scoring strategy.</title>
        <authorList>
            <person name="Sieber C.M."/>
            <person name="Probst A.J."/>
            <person name="Sharrar A."/>
            <person name="Thomas B.C."/>
            <person name="Hess M."/>
            <person name="Tringe S.G."/>
            <person name="Banfield J.F."/>
        </authorList>
    </citation>
    <scope>NUCLEOTIDE SEQUENCE [LARGE SCALE GENOMIC DNA]</scope>
    <source>
        <strain evidence="1">JGI_Cruoil_03_51_56</strain>
    </source>
</reference>
<comment type="caution">
    <text evidence="1">The sequence shown here is derived from an EMBL/GenBank/DDBJ whole genome shotgun (WGS) entry which is preliminary data.</text>
</comment>
<name>A0A235BSU1_UNCW3</name>
<dbReference type="Proteomes" id="UP000215559">
    <property type="component" value="Unassembled WGS sequence"/>
</dbReference>
<sequence length="98" mass="11009">MRLVKKRKCRNVIHYIRAGKRQNITRNVTGCFAKSCITFGVLPTQIASFGHTPSTAPLSGSVPVLFPDCIRDFVPDIIPEMNPFLHRDSFPGSNPDFY</sequence>
<accession>A0A235BSU1</accession>
<organism evidence="1 2">
    <name type="scientific">candidate division WOR-3 bacterium JGI_Cruoil_03_51_56</name>
    <dbReference type="NCBI Taxonomy" id="1973747"/>
    <lineage>
        <taxon>Bacteria</taxon>
        <taxon>Bacteria division WOR-3</taxon>
    </lineage>
</organism>
<protein>
    <submittedName>
        <fullName evidence="1">Uncharacterized protein</fullName>
    </submittedName>
</protein>
<gene>
    <name evidence="1" type="ORF">CH330_05385</name>
</gene>
<proteinExistence type="predicted"/>
<evidence type="ECO:0000313" key="2">
    <source>
        <dbReference type="Proteomes" id="UP000215559"/>
    </source>
</evidence>
<dbReference type="EMBL" id="NOZP01000093">
    <property type="protein sequence ID" value="OYD15543.1"/>
    <property type="molecule type" value="Genomic_DNA"/>
</dbReference>
<evidence type="ECO:0000313" key="1">
    <source>
        <dbReference type="EMBL" id="OYD15543.1"/>
    </source>
</evidence>
<dbReference type="AlphaFoldDB" id="A0A235BSU1"/>